<dbReference type="GO" id="GO:0003677">
    <property type="term" value="F:DNA binding"/>
    <property type="evidence" value="ECO:0007669"/>
    <property type="project" value="UniProtKB-KW"/>
</dbReference>
<protein>
    <recommendedName>
        <fullName evidence="9">DNA 3'-5' helicase</fullName>
        <ecNumber evidence="9">5.6.2.4</ecNumber>
    </recommendedName>
</protein>
<dbReference type="GO" id="GO:0000725">
    <property type="term" value="P:recombinational repair"/>
    <property type="evidence" value="ECO:0007669"/>
    <property type="project" value="TreeGrafter"/>
</dbReference>
<name>A0A1G2P2Q9_9BACT</name>
<dbReference type="PROSITE" id="PS51217">
    <property type="entry name" value="UVRD_HELICASE_CTER"/>
    <property type="match status" value="1"/>
</dbReference>
<keyword evidence="2 11" id="KW-0547">Nucleotide-binding</keyword>
<dbReference type="InterPro" id="IPR014017">
    <property type="entry name" value="DNA_helicase_UvrD-like_C"/>
</dbReference>
<evidence type="ECO:0000313" key="15">
    <source>
        <dbReference type="Proteomes" id="UP000177269"/>
    </source>
</evidence>
<gene>
    <name evidence="14" type="ORF">A3G52_04105</name>
</gene>
<keyword evidence="3 11" id="KW-0378">Hydrolase</keyword>
<dbReference type="InterPro" id="IPR000212">
    <property type="entry name" value="DNA_helicase_UvrD/REP"/>
</dbReference>
<dbReference type="CDD" id="cd18807">
    <property type="entry name" value="SF1_C_UvrD"/>
    <property type="match status" value="1"/>
</dbReference>
<dbReference type="PANTHER" id="PTHR11070">
    <property type="entry name" value="UVRD / RECB / PCRA DNA HELICASE FAMILY MEMBER"/>
    <property type="match status" value="1"/>
</dbReference>
<evidence type="ECO:0000256" key="8">
    <source>
        <dbReference type="ARBA" id="ARBA00034617"/>
    </source>
</evidence>
<evidence type="ECO:0000256" key="10">
    <source>
        <dbReference type="ARBA" id="ARBA00048988"/>
    </source>
</evidence>
<dbReference type="Gene3D" id="3.40.50.300">
    <property type="entry name" value="P-loop containing nucleotide triphosphate hydrolases"/>
    <property type="match status" value="2"/>
</dbReference>
<dbReference type="Gene3D" id="1.10.486.10">
    <property type="entry name" value="PCRA, domain 4"/>
    <property type="match status" value="1"/>
</dbReference>
<evidence type="ECO:0000256" key="11">
    <source>
        <dbReference type="PROSITE-ProRule" id="PRU00560"/>
    </source>
</evidence>
<evidence type="ECO:0000259" key="12">
    <source>
        <dbReference type="PROSITE" id="PS51198"/>
    </source>
</evidence>
<evidence type="ECO:0000256" key="7">
    <source>
        <dbReference type="ARBA" id="ARBA00023235"/>
    </source>
</evidence>
<dbReference type="Proteomes" id="UP000177269">
    <property type="component" value="Unassembled WGS sequence"/>
</dbReference>
<comment type="caution">
    <text evidence="14">The sequence shown here is derived from an EMBL/GenBank/DDBJ whole genome shotgun (WGS) entry which is preliminary data.</text>
</comment>
<evidence type="ECO:0000256" key="2">
    <source>
        <dbReference type="ARBA" id="ARBA00022741"/>
    </source>
</evidence>
<dbReference type="GO" id="GO:0005524">
    <property type="term" value="F:ATP binding"/>
    <property type="evidence" value="ECO:0007669"/>
    <property type="project" value="UniProtKB-UniRule"/>
</dbReference>
<organism evidence="14 15">
    <name type="scientific">Candidatus Taylorbacteria bacterium RIFCSPLOWO2_12_FULL_43_20</name>
    <dbReference type="NCBI Taxonomy" id="1802332"/>
    <lineage>
        <taxon>Bacteria</taxon>
        <taxon>Candidatus Tayloriibacteriota</taxon>
    </lineage>
</organism>
<evidence type="ECO:0000313" key="14">
    <source>
        <dbReference type="EMBL" id="OHA41912.1"/>
    </source>
</evidence>
<dbReference type="PANTHER" id="PTHR11070:SF2">
    <property type="entry name" value="ATP-DEPENDENT DNA HELICASE SRS2"/>
    <property type="match status" value="1"/>
</dbReference>
<evidence type="ECO:0000256" key="3">
    <source>
        <dbReference type="ARBA" id="ARBA00022801"/>
    </source>
</evidence>
<dbReference type="GO" id="GO:0043138">
    <property type="term" value="F:3'-5' DNA helicase activity"/>
    <property type="evidence" value="ECO:0007669"/>
    <property type="project" value="UniProtKB-EC"/>
</dbReference>
<dbReference type="GO" id="GO:0033202">
    <property type="term" value="C:DNA helicase complex"/>
    <property type="evidence" value="ECO:0007669"/>
    <property type="project" value="TreeGrafter"/>
</dbReference>
<evidence type="ECO:0000256" key="1">
    <source>
        <dbReference type="ARBA" id="ARBA00009922"/>
    </source>
</evidence>
<dbReference type="GO" id="GO:0005829">
    <property type="term" value="C:cytosol"/>
    <property type="evidence" value="ECO:0007669"/>
    <property type="project" value="TreeGrafter"/>
</dbReference>
<dbReference type="GO" id="GO:0016887">
    <property type="term" value="F:ATP hydrolysis activity"/>
    <property type="evidence" value="ECO:0007669"/>
    <property type="project" value="RHEA"/>
</dbReference>
<dbReference type="InterPro" id="IPR027417">
    <property type="entry name" value="P-loop_NTPase"/>
</dbReference>
<dbReference type="SUPFAM" id="SSF52540">
    <property type="entry name" value="P-loop containing nucleoside triphosphate hydrolases"/>
    <property type="match status" value="1"/>
</dbReference>
<dbReference type="Pfam" id="PF00580">
    <property type="entry name" value="UvrD-helicase"/>
    <property type="match status" value="1"/>
</dbReference>
<evidence type="ECO:0000256" key="5">
    <source>
        <dbReference type="ARBA" id="ARBA00022840"/>
    </source>
</evidence>
<sequence>MDYLSGLNFEQKEAVCHTEGPLLVIAGAGSGKTKTLAHRILHLIKKGVPPREILAITFTNKAAKEMKDRISGLLHSDKSLNMPATFDEVPFVSTFHSLGVHIIKENARIFGLTRFFSIFDRDDSRKAIKQSLVSNGLDPKRFEPGKILGVISREKGNFVTLEEYLEKAQPSYFTDIVSSVWKKYEEILFKEKALDFDDLILKTAHVLKNNKEVRSYYENKWRYLHIDEYQDTNKSQYIIAECLSEKNRNICAVGDADQMIYGWRGANIRNILDFEKDFPDARTVVLEQNYRSTQNILRSANMIIRKNKKRKEKNLFSEKEEGEKISLFEGYDEVEEAHFVAEKARELAQAGVNRSDIAVLFRANFQSRALEEAFLSHSIPYQVLGTRFFERKEIKDALSYIKAGLNPDSMNDLKRVINVPPRGLGKVALVKILAGRESELPAAQRAKIAEFRNLLAKIRAASETVKPSEIIKMVIKLSGLENTLKNGTEEDAERMENLKELVTVALKYDYLGAREGVEKLLEEAALASDQDELEVKKEGVKLMTVHASKGLEFEYVFVCGLEEDLFPHRNMSEDNIAEEKSEEERRLFYVALTRAKKKVYLTFAGIRTIFGTKHMNIPSEFLSDIDDSLIEKEEGDHIKEIRF</sequence>
<keyword evidence="5 11" id="KW-0067">ATP-binding</keyword>
<evidence type="ECO:0000256" key="6">
    <source>
        <dbReference type="ARBA" id="ARBA00023125"/>
    </source>
</evidence>
<dbReference type="Pfam" id="PF13361">
    <property type="entry name" value="UvrD_C"/>
    <property type="match status" value="1"/>
</dbReference>
<feature type="binding site" evidence="11">
    <location>
        <begin position="26"/>
        <end position="33"/>
    </location>
    <ligand>
        <name>ATP</name>
        <dbReference type="ChEBI" id="CHEBI:30616"/>
    </ligand>
</feature>
<feature type="domain" description="UvrD-like helicase C-terminal" evidence="13">
    <location>
        <begin position="294"/>
        <end position="550"/>
    </location>
</feature>
<dbReference type="Gene3D" id="1.10.10.160">
    <property type="match status" value="1"/>
</dbReference>
<evidence type="ECO:0000256" key="4">
    <source>
        <dbReference type="ARBA" id="ARBA00022806"/>
    </source>
</evidence>
<comment type="catalytic activity">
    <reaction evidence="10">
        <text>ATP + H2O = ADP + phosphate + H(+)</text>
        <dbReference type="Rhea" id="RHEA:13065"/>
        <dbReference type="ChEBI" id="CHEBI:15377"/>
        <dbReference type="ChEBI" id="CHEBI:15378"/>
        <dbReference type="ChEBI" id="CHEBI:30616"/>
        <dbReference type="ChEBI" id="CHEBI:43474"/>
        <dbReference type="ChEBI" id="CHEBI:456216"/>
        <dbReference type="EC" id="5.6.2.4"/>
    </reaction>
</comment>
<keyword evidence="6" id="KW-0238">DNA-binding</keyword>
<dbReference type="EC" id="5.6.2.4" evidence="9"/>
<dbReference type="EMBL" id="MHSK01000023">
    <property type="protein sequence ID" value="OHA41912.1"/>
    <property type="molecule type" value="Genomic_DNA"/>
</dbReference>
<proteinExistence type="inferred from homology"/>
<comment type="similarity">
    <text evidence="1">Belongs to the helicase family. UvrD subfamily.</text>
</comment>
<evidence type="ECO:0000256" key="9">
    <source>
        <dbReference type="ARBA" id="ARBA00034808"/>
    </source>
</evidence>
<feature type="domain" description="UvrD-like helicase ATP-binding" evidence="12">
    <location>
        <begin position="5"/>
        <end position="293"/>
    </location>
</feature>
<keyword evidence="4 11" id="KW-0347">Helicase</keyword>
<dbReference type="InterPro" id="IPR014016">
    <property type="entry name" value="UvrD-like_ATP-bd"/>
</dbReference>
<accession>A0A1G2P2Q9</accession>
<dbReference type="AlphaFoldDB" id="A0A1G2P2Q9"/>
<dbReference type="CDD" id="cd17932">
    <property type="entry name" value="DEXQc_UvrD"/>
    <property type="match status" value="1"/>
</dbReference>
<reference evidence="14 15" key="1">
    <citation type="journal article" date="2016" name="Nat. Commun.">
        <title>Thousands of microbial genomes shed light on interconnected biogeochemical processes in an aquifer system.</title>
        <authorList>
            <person name="Anantharaman K."/>
            <person name="Brown C.T."/>
            <person name="Hug L.A."/>
            <person name="Sharon I."/>
            <person name="Castelle C.J."/>
            <person name="Probst A.J."/>
            <person name="Thomas B.C."/>
            <person name="Singh A."/>
            <person name="Wilkins M.J."/>
            <person name="Karaoz U."/>
            <person name="Brodie E.L."/>
            <person name="Williams K.H."/>
            <person name="Hubbard S.S."/>
            <person name="Banfield J.F."/>
        </authorList>
    </citation>
    <scope>NUCLEOTIDE SEQUENCE [LARGE SCALE GENOMIC DNA]</scope>
</reference>
<evidence type="ECO:0000259" key="13">
    <source>
        <dbReference type="PROSITE" id="PS51217"/>
    </source>
</evidence>
<dbReference type="InterPro" id="IPR013986">
    <property type="entry name" value="DExx_box_DNA_helicase_dom_sf"/>
</dbReference>
<keyword evidence="7" id="KW-0413">Isomerase</keyword>
<comment type="catalytic activity">
    <reaction evidence="8">
        <text>Couples ATP hydrolysis with the unwinding of duplex DNA by translocating in the 3'-5' direction.</text>
        <dbReference type="EC" id="5.6.2.4"/>
    </reaction>
</comment>
<dbReference type="PROSITE" id="PS51198">
    <property type="entry name" value="UVRD_HELICASE_ATP_BIND"/>
    <property type="match status" value="1"/>
</dbReference>